<dbReference type="Gramene" id="EFJ25425">
    <property type="protein sequence ID" value="EFJ25425"/>
    <property type="gene ID" value="SELMODRAFT_232150"/>
</dbReference>
<evidence type="ECO:0000256" key="5">
    <source>
        <dbReference type="ARBA" id="ARBA00022597"/>
    </source>
</evidence>
<feature type="transmembrane region" description="Helical" evidence="10">
    <location>
        <begin position="219"/>
        <end position="237"/>
    </location>
</feature>
<feature type="transmembrane region" description="Helical" evidence="10">
    <location>
        <begin position="96"/>
        <end position="120"/>
    </location>
</feature>
<name>D8RRN2_SELML</name>
<dbReference type="PANTHER" id="PTHR19432:SF90">
    <property type="entry name" value="SUCROSE TRANSPORT PROTEIN SUC4"/>
    <property type="match status" value="1"/>
</dbReference>
<dbReference type="FunCoup" id="D8RRN2">
    <property type="interactions" value="1612"/>
</dbReference>
<dbReference type="SUPFAM" id="SSF103473">
    <property type="entry name" value="MFS general substrate transporter"/>
    <property type="match status" value="1"/>
</dbReference>
<keyword evidence="12" id="KW-1185">Reference proteome</keyword>
<keyword evidence="8 10" id="KW-1133">Transmembrane helix</keyword>
<dbReference type="Pfam" id="PF13347">
    <property type="entry name" value="MFS_2"/>
    <property type="match status" value="1"/>
</dbReference>
<dbReference type="Proteomes" id="UP000001514">
    <property type="component" value="Unassembled WGS sequence"/>
</dbReference>
<feature type="transmembrane region" description="Helical" evidence="10">
    <location>
        <begin position="451"/>
        <end position="472"/>
    </location>
</feature>
<feature type="transmembrane region" description="Helical" evidence="10">
    <location>
        <begin position="360"/>
        <end position="380"/>
    </location>
</feature>
<protein>
    <submittedName>
        <fullName evidence="11">Uncharacterized protein SUT4L4-1</fullName>
    </submittedName>
</protein>
<dbReference type="InterPro" id="IPR036259">
    <property type="entry name" value="MFS_trans_sf"/>
</dbReference>
<dbReference type="AlphaFoldDB" id="D8RRN2"/>
<feature type="transmembrane region" description="Helical" evidence="10">
    <location>
        <begin position="132"/>
        <end position="150"/>
    </location>
</feature>
<feature type="transmembrane region" description="Helical" evidence="10">
    <location>
        <begin position="171"/>
        <end position="191"/>
    </location>
</feature>
<dbReference type="HOGENOM" id="CLU_025234_3_0_1"/>
<dbReference type="InterPro" id="IPR005989">
    <property type="entry name" value="Suc_symporter_pln"/>
</dbReference>
<feature type="transmembrane region" description="Helical" evidence="10">
    <location>
        <begin position="418"/>
        <end position="439"/>
    </location>
</feature>
<evidence type="ECO:0000256" key="3">
    <source>
        <dbReference type="ARBA" id="ARBA00007134"/>
    </source>
</evidence>
<feature type="transmembrane region" description="Helical" evidence="10">
    <location>
        <begin position="281"/>
        <end position="301"/>
    </location>
</feature>
<keyword evidence="9 10" id="KW-0472">Membrane</keyword>
<accession>D8RRN2</accession>
<dbReference type="EMBL" id="GL377587">
    <property type="protein sequence ID" value="EFJ25425.1"/>
    <property type="molecule type" value="Genomic_DNA"/>
</dbReference>
<keyword evidence="4" id="KW-0813">Transport</keyword>
<reference evidence="11 12" key="1">
    <citation type="journal article" date="2011" name="Science">
        <title>The Selaginella genome identifies genetic changes associated with the evolution of vascular plants.</title>
        <authorList>
            <person name="Banks J.A."/>
            <person name="Nishiyama T."/>
            <person name="Hasebe M."/>
            <person name="Bowman J.L."/>
            <person name="Gribskov M."/>
            <person name="dePamphilis C."/>
            <person name="Albert V.A."/>
            <person name="Aono N."/>
            <person name="Aoyama T."/>
            <person name="Ambrose B.A."/>
            <person name="Ashton N.W."/>
            <person name="Axtell M.J."/>
            <person name="Barker E."/>
            <person name="Barker M.S."/>
            <person name="Bennetzen J.L."/>
            <person name="Bonawitz N.D."/>
            <person name="Chapple C."/>
            <person name="Cheng C."/>
            <person name="Correa L.G."/>
            <person name="Dacre M."/>
            <person name="DeBarry J."/>
            <person name="Dreyer I."/>
            <person name="Elias M."/>
            <person name="Engstrom E.M."/>
            <person name="Estelle M."/>
            <person name="Feng L."/>
            <person name="Finet C."/>
            <person name="Floyd S.K."/>
            <person name="Frommer W.B."/>
            <person name="Fujita T."/>
            <person name="Gramzow L."/>
            <person name="Gutensohn M."/>
            <person name="Harholt J."/>
            <person name="Hattori M."/>
            <person name="Heyl A."/>
            <person name="Hirai T."/>
            <person name="Hiwatashi Y."/>
            <person name="Ishikawa M."/>
            <person name="Iwata M."/>
            <person name="Karol K.G."/>
            <person name="Koehler B."/>
            <person name="Kolukisaoglu U."/>
            <person name="Kubo M."/>
            <person name="Kurata T."/>
            <person name="Lalonde S."/>
            <person name="Li K."/>
            <person name="Li Y."/>
            <person name="Litt A."/>
            <person name="Lyons E."/>
            <person name="Manning G."/>
            <person name="Maruyama T."/>
            <person name="Michael T.P."/>
            <person name="Mikami K."/>
            <person name="Miyazaki S."/>
            <person name="Morinaga S."/>
            <person name="Murata T."/>
            <person name="Mueller-Roeber B."/>
            <person name="Nelson D.R."/>
            <person name="Obara M."/>
            <person name="Oguri Y."/>
            <person name="Olmstead R.G."/>
            <person name="Onodera N."/>
            <person name="Petersen B.L."/>
            <person name="Pils B."/>
            <person name="Prigge M."/>
            <person name="Rensing S.A."/>
            <person name="Riano-Pachon D.M."/>
            <person name="Roberts A.W."/>
            <person name="Sato Y."/>
            <person name="Scheller H.V."/>
            <person name="Schulz B."/>
            <person name="Schulz C."/>
            <person name="Shakirov E.V."/>
            <person name="Shibagaki N."/>
            <person name="Shinohara N."/>
            <person name="Shippen D.E."/>
            <person name="Soerensen I."/>
            <person name="Sotooka R."/>
            <person name="Sugimoto N."/>
            <person name="Sugita M."/>
            <person name="Sumikawa N."/>
            <person name="Tanurdzic M."/>
            <person name="Theissen G."/>
            <person name="Ulvskov P."/>
            <person name="Wakazuki S."/>
            <person name="Weng J.K."/>
            <person name="Willats W.W."/>
            <person name="Wipf D."/>
            <person name="Wolf P.G."/>
            <person name="Yang L."/>
            <person name="Zimmer A.D."/>
            <person name="Zhu Q."/>
            <person name="Mitros T."/>
            <person name="Hellsten U."/>
            <person name="Loque D."/>
            <person name="Otillar R."/>
            <person name="Salamov A."/>
            <person name="Schmutz J."/>
            <person name="Shapiro H."/>
            <person name="Lindquist E."/>
            <person name="Lucas S."/>
            <person name="Rokhsar D."/>
            <person name="Grigoriev I.V."/>
        </authorList>
    </citation>
    <scope>NUCLEOTIDE SEQUENCE [LARGE SCALE GENOMIC DNA]</scope>
</reference>
<dbReference type="GO" id="GO:0005886">
    <property type="term" value="C:plasma membrane"/>
    <property type="evidence" value="ECO:0000318"/>
    <property type="project" value="GO_Central"/>
</dbReference>
<gene>
    <name evidence="11" type="primary">SUT4L4-1</name>
    <name evidence="11" type="ORF">SELMODRAFT_232150</name>
</gene>
<comment type="subcellular location">
    <subcellularLocation>
        <location evidence="1">Membrane</location>
        <topology evidence="1">Multi-pass membrane protein</topology>
    </subcellularLocation>
</comment>
<evidence type="ECO:0000256" key="9">
    <source>
        <dbReference type="ARBA" id="ARBA00023136"/>
    </source>
</evidence>
<dbReference type="GO" id="GO:0005985">
    <property type="term" value="P:sucrose metabolic process"/>
    <property type="evidence" value="ECO:0007669"/>
    <property type="project" value="UniProtKB-UniPathway"/>
</dbReference>
<dbReference type="UniPathway" id="UPA00238"/>
<dbReference type="GO" id="GO:0008506">
    <property type="term" value="F:sucrose:proton symporter activity"/>
    <property type="evidence" value="ECO:0000318"/>
    <property type="project" value="GO_Central"/>
</dbReference>
<proteinExistence type="inferred from homology"/>
<dbReference type="CDD" id="cd17313">
    <property type="entry name" value="MFS_SLC45_SUC"/>
    <property type="match status" value="1"/>
</dbReference>
<evidence type="ECO:0000313" key="12">
    <source>
        <dbReference type="Proteomes" id="UP000001514"/>
    </source>
</evidence>
<dbReference type="PANTHER" id="PTHR19432">
    <property type="entry name" value="SUGAR TRANSPORTER"/>
    <property type="match status" value="1"/>
</dbReference>
<evidence type="ECO:0000313" key="11">
    <source>
        <dbReference type="EMBL" id="EFJ25425.1"/>
    </source>
</evidence>
<evidence type="ECO:0000256" key="2">
    <source>
        <dbReference type="ARBA" id="ARBA00004914"/>
    </source>
</evidence>
<evidence type="ECO:0000256" key="6">
    <source>
        <dbReference type="ARBA" id="ARBA00022692"/>
    </source>
</evidence>
<feature type="transmembrane region" description="Helical" evidence="10">
    <location>
        <begin position="26"/>
        <end position="43"/>
    </location>
</feature>
<evidence type="ECO:0000256" key="8">
    <source>
        <dbReference type="ARBA" id="ARBA00022989"/>
    </source>
</evidence>
<organism evidence="12">
    <name type="scientific">Selaginella moellendorffii</name>
    <name type="common">Spikemoss</name>
    <dbReference type="NCBI Taxonomy" id="88036"/>
    <lineage>
        <taxon>Eukaryota</taxon>
        <taxon>Viridiplantae</taxon>
        <taxon>Streptophyta</taxon>
        <taxon>Embryophyta</taxon>
        <taxon>Tracheophyta</taxon>
        <taxon>Lycopodiopsida</taxon>
        <taxon>Selaginellales</taxon>
        <taxon>Selaginellaceae</taxon>
        <taxon>Selaginella</taxon>
    </lineage>
</organism>
<evidence type="ECO:0000256" key="7">
    <source>
        <dbReference type="ARBA" id="ARBA00022847"/>
    </source>
</evidence>
<dbReference type="GO" id="GO:0005773">
    <property type="term" value="C:vacuole"/>
    <property type="evidence" value="ECO:0000318"/>
    <property type="project" value="GO_Central"/>
</dbReference>
<keyword evidence="5" id="KW-0762">Sugar transport</keyword>
<evidence type="ECO:0000256" key="10">
    <source>
        <dbReference type="SAM" id="Phobius"/>
    </source>
</evidence>
<sequence>MGSEAAAIAVPDGPPTPTPKRVPLRGLARVASVALGVQFGWALQTSLLTPYVQELGIPHEYAGYIWLCGPISGMFVQPIAGYYSDRCQLKWGRRRPFILGGAIFVVLAIFVISFAADLGFLLGDNKHHRPRAIVFFVIGFWLLDLANNTLQGPCRALLADLSGKDYRRTRRANAFFSLFLSIGNVLGYAAGSYSNWPKVFPFTRSEACDKSCANLKSAFIIDVLLLVITTVLSITAADEVPWSPLSSNSRAPLLQDPAHAGSNEAFFWELIGTVRHLPREMWCILLVTAMTWISWYPFWLFNTDWMGREVFKGEPSSKTAKQYDRGVRLGSFGLMLNSIVLGLASVVMEPLCRKFKAKNVWSIANFIMAACFSTAVAVSIVMKNAPVGRPSLGVQIASLLFFTVLGAPLAVTYSIPFALTAAVAGSSGGGQDFLTSIFIGPWDTLFGGGDMPAFTLSAVVALLSSLIAPYILPKPPAELRSSKLRRTISAPIP</sequence>
<comment type="similarity">
    <text evidence="3">Belongs to the glycoside-pentoside-hexuronide (GPH) cation symporter transporter (TC 2.A.2.4) family.</text>
</comment>
<dbReference type="NCBIfam" id="TIGR01301">
    <property type="entry name" value="GPH_sucrose"/>
    <property type="match status" value="1"/>
</dbReference>
<feature type="transmembrane region" description="Helical" evidence="10">
    <location>
        <begin position="392"/>
        <end position="411"/>
    </location>
</feature>
<dbReference type="KEGG" id="smo:SELMODRAFT_232150"/>
<dbReference type="InParanoid" id="D8RRN2"/>
<evidence type="ECO:0000256" key="4">
    <source>
        <dbReference type="ARBA" id="ARBA00022448"/>
    </source>
</evidence>
<dbReference type="eggNOG" id="KOG0637">
    <property type="taxonomic scope" value="Eukaryota"/>
</dbReference>
<keyword evidence="7" id="KW-0769">Symport</keyword>
<feature type="transmembrane region" description="Helical" evidence="10">
    <location>
        <begin position="63"/>
        <end position="84"/>
    </location>
</feature>
<feature type="transmembrane region" description="Helical" evidence="10">
    <location>
        <begin position="329"/>
        <end position="348"/>
    </location>
</feature>
<comment type="pathway">
    <text evidence="2">Glycan biosynthesis; sucrose metabolism.</text>
</comment>
<evidence type="ECO:0000256" key="1">
    <source>
        <dbReference type="ARBA" id="ARBA00004141"/>
    </source>
</evidence>
<keyword evidence="6 10" id="KW-0812">Transmembrane</keyword>
<dbReference type="Gene3D" id="1.20.1250.20">
    <property type="entry name" value="MFS general substrate transporter like domains"/>
    <property type="match status" value="1"/>
</dbReference>